<feature type="transmembrane region" description="Helical" evidence="1">
    <location>
        <begin position="72"/>
        <end position="94"/>
    </location>
</feature>
<feature type="transmembrane region" description="Helical" evidence="1">
    <location>
        <begin position="114"/>
        <end position="132"/>
    </location>
</feature>
<dbReference type="Proteomes" id="UP001595533">
    <property type="component" value="Unassembled WGS sequence"/>
</dbReference>
<gene>
    <name evidence="2" type="ORF">ACFODZ_13105</name>
</gene>
<keyword evidence="1" id="KW-0472">Membrane</keyword>
<feature type="transmembrane region" description="Helical" evidence="1">
    <location>
        <begin position="248"/>
        <end position="274"/>
    </location>
</feature>
<name>A0ABV7JAN3_9GAMM</name>
<feature type="transmembrane region" description="Helical" evidence="1">
    <location>
        <begin position="144"/>
        <end position="164"/>
    </location>
</feature>
<reference evidence="3" key="1">
    <citation type="journal article" date="2019" name="Int. J. Syst. Evol. Microbiol.">
        <title>The Global Catalogue of Microorganisms (GCM) 10K type strain sequencing project: providing services to taxonomists for standard genome sequencing and annotation.</title>
        <authorList>
            <consortium name="The Broad Institute Genomics Platform"/>
            <consortium name="The Broad Institute Genome Sequencing Center for Infectious Disease"/>
            <person name="Wu L."/>
            <person name="Ma J."/>
        </authorList>
    </citation>
    <scope>NUCLEOTIDE SEQUENCE [LARGE SCALE GENOMIC DNA]</scope>
    <source>
        <strain evidence="3">KCTC 42953</strain>
    </source>
</reference>
<keyword evidence="1" id="KW-0812">Transmembrane</keyword>
<dbReference type="InterPro" id="IPR018750">
    <property type="entry name" value="DUF2306_membrane"/>
</dbReference>
<accession>A0ABV7JAN3</accession>
<evidence type="ECO:0000313" key="3">
    <source>
        <dbReference type="Proteomes" id="UP001595533"/>
    </source>
</evidence>
<keyword evidence="3" id="KW-1185">Reference proteome</keyword>
<proteinExistence type="predicted"/>
<evidence type="ECO:0000313" key="2">
    <source>
        <dbReference type="EMBL" id="MFC3195184.1"/>
    </source>
</evidence>
<evidence type="ECO:0000256" key="1">
    <source>
        <dbReference type="SAM" id="Phobius"/>
    </source>
</evidence>
<comment type="caution">
    <text evidence="2">The sequence shown here is derived from an EMBL/GenBank/DDBJ whole genome shotgun (WGS) entry which is preliminary data.</text>
</comment>
<feature type="transmembrane region" description="Helical" evidence="1">
    <location>
        <begin position="176"/>
        <end position="199"/>
    </location>
</feature>
<keyword evidence="1" id="KW-1133">Transmembrane helix</keyword>
<feature type="transmembrane region" description="Helical" evidence="1">
    <location>
        <begin position="219"/>
        <end position="236"/>
    </location>
</feature>
<organism evidence="2 3">
    <name type="scientific">Marinicella sediminis</name>
    <dbReference type="NCBI Taxonomy" id="1792834"/>
    <lineage>
        <taxon>Bacteria</taxon>
        <taxon>Pseudomonadati</taxon>
        <taxon>Pseudomonadota</taxon>
        <taxon>Gammaproteobacteria</taxon>
        <taxon>Lysobacterales</taxon>
        <taxon>Marinicellaceae</taxon>
        <taxon>Marinicella</taxon>
    </lineage>
</organism>
<dbReference type="RefSeq" id="WP_077411715.1">
    <property type="nucleotide sequence ID" value="NZ_JBHRTS010000007.1"/>
</dbReference>
<dbReference type="Pfam" id="PF10067">
    <property type="entry name" value="DUF2306"/>
    <property type="match status" value="1"/>
</dbReference>
<dbReference type="EMBL" id="JBHRTS010000007">
    <property type="protein sequence ID" value="MFC3195184.1"/>
    <property type="molecule type" value="Genomic_DNA"/>
</dbReference>
<sequence>MTIQQTLTAGRRSPVFATKVLNGSAKLWFSIILAGQAMFAFYIVAFYYAATAANEIERFNQVMPAGFIAGEFWGNIAVIGHVLFAAIITVGGLLQLIPAMRNKFPAVHRWNGRLYVVIAIVMSLSGAFMIITRHDNIIGDWFGHLTLLINGALILICATMAFKWARQRQFSRHRVWALRLFVAVSGVWLFRVGLMAWLTVHGKPVGFDPVSFTGPFLKVLYTLVYIMPLLFLEVYLRAQSSQSVRQKLITATGVFLLNIILAVGVFAAIMGMWLPRI</sequence>
<protein>
    <submittedName>
        <fullName evidence="2">DUF2306 domain-containing protein</fullName>
    </submittedName>
</protein>
<feature type="transmembrane region" description="Helical" evidence="1">
    <location>
        <begin position="27"/>
        <end position="50"/>
    </location>
</feature>